<dbReference type="AlphaFoldDB" id="A0A9P6FHF7"/>
<sequence length="216" mass="24713">MTHQHDDDDFGPSENSNYKVGQKKSLNDYQNLDADDDALRRWKESLGVASTGVSKLDDPHNVIVLQLALEVTGRPDVILDLTKSEDELKKHSFTIKEGIEYRLKVLFKVQHEVVSGLKYMHVIKRHGVKGKFDKAEEMIGSYAAKPDVIEKKASPWIAFTLFGSSCKPFFYSDFLAEEAPSGMLARGHYEVKSKFIDDDKTVHKEWSWSFDIKKDW</sequence>
<dbReference type="GO" id="GO:0005829">
    <property type="term" value="C:cytosol"/>
    <property type="evidence" value="ECO:0007669"/>
    <property type="project" value="TreeGrafter"/>
</dbReference>
<dbReference type="GO" id="GO:0005096">
    <property type="term" value="F:GTPase activator activity"/>
    <property type="evidence" value="ECO:0007669"/>
    <property type="project" value="UniProtKB-KW"/>
</dbReference>
<dbReference type="InterPro" id="IPR024792">
    <property type="entry name" value="RhoGDI_dom_sf"/>
</dbReference>
<dbReference type="EMBL" id="JAAAXW010000008">
    <property type="protein sequence ID" value="KAF9550781.1"/>
    <property type="molecule type" value="Genomic_DNA"/>
</dbReference>
<evidence type="ECO:0000256" key="1">
    <source>
        <dbReference type="ARBA" id="ARBA00004496"/>
    </source>
</evidence>
<organism evidence="6 7">
    <name type="scientific">Mortierella hygrophila</name>
    <dbReference type="NCBI Taxonomy" id="979708"/>
    <lineage>
        <taxon>Eukaryota</taxon>
        <taxon>Fungi</taxon>
        <taxon>Fungi incertae sedis</taxon>
        <taxon>Mucoromycota</taxon>
        <taxon>Mortierellomycotina</taxon>
        <taxon>Mortierellomycetes</taxon>
        <taxon>Mortierellales</taxon>
        <taxon>Mortierellaceae</taxon>
        <taxon>Mortierella</taxon>
    </lineage>
</organism>
<dbReference type="SUPFAM" id="SSF81296">
    <property type="entry name" value="E set domains"/>
    <property type="match status" value="1"/>
</dbReference>
<dbReference type="GO" id="GO:0005094">
    <property type="term" value="F:Rho GDP-dissociation inhibitor activity"/>
    <property type="evidence" value="ECO:0007669"/>
    <property type="project" value="InterPro"/>
</dbReference>
<gene>
    <name evidence="6" type="ORF">EC957_011328</name>
</gene>
<comment type="caution">
    <text evidence="6">The sequence shown here is derived from an EMBL/GenBank/DDBJ whole genome shotgun (WGS) entry which is preliminary data.</text>
</comment>
<evidence type="ECO:0000313" key="6">
    <source>
        <dbReference type="EMBL" id="KAF9550781.1"/>
    </source>
</evidence>
<dbReference type="GO" id="GO:0007266">
    <property type="term" value="P:Rho protein signal transduction"/>
    <property type="evidence" value="ECO:0007669"/>
    <property type="project" value="InterPro"/>
</dbReference>
<keyword evidence="7" id="KW-1185">Reference proteome</keyword>
<name>A0A9P6FHF7_9FUNG</name>
<dbReference type="FunFam" id="2.70.50.30:FF:000004">
    <property type="entry name" value="Rho GDP-dissociation inhibitor 1"/>
    <property type="match status" value="1"/>
</dbReference>
<keyword evidence="3" id="KW-0343">GTPase activation</keyword>
<comment type="similarity">
    <text evidence="2">Belongs to the Rho GDI family.</text>
</comment>
<evidence type="ECO:0000256" key="4">
    <source>
        <dbReference type="ARBA" id="ARBA00022490"/>
    </source>
</evidence>
<keyword evidence="4" id="KW-0963">Cytoplasm</keyword>
<dbReference type="Pfam" id="PF02115">
    <property type="entry name" value="Rho_GDI"/>
    <property type="match status" value="2"/>
</dbReference>
<accession>A0A9P6FHF7</accession>
<dbReference type="PANTHER" id="PTHR10980:SF3">
    <property type="entry name" value="LD16419P"/>
    <property type="match status" value="1"/>
</dbReference>
<evidence type="ECO:0008006" key="8">
    <source>
        <dbReference type="Google" id="ProtNLM"/>
    </source>
</evidence>
<evidence type="ECO:0000256" key="3">
    <source>
        <dbReference type="ARBA" id="ARBA00022468"/>
    </source>
</evidence>
<evidence type="ECO:0000313" key="7">
    <source>
        <dbReference type="Proteomes" id="UP000723463"/>
    </source>
</evidence>
<dbReference type="Gene3D" id="2.70.50.30">
    <property type="entry name" value="Coagulation Factor XIII, subunit A, domain 1"/>
    <property type="match status" value="2"/>
</dbReference>
<dbReference type="InterPro" id="IPR000406">
    <property type="entry name" value="Rho_GDI"/>
</dbReference>
<comment type="subcellular location">
    <subcellularLocation>
        <location evidence="1">Cytoplasm</location>
    </subcellularLocation>
</comment>
<evidence type="ECO:0000256" key="2">
    <source>
        <dbReference type="ARBA" id="ARBA00009758"/>
    </source>
</evidence>
<dbReference type="Proteomes" id="UP000723463">
    <property type="component" value="Unassembled WGS sequence"/>
</dbReference>
<reference evidence="6" key="1">
    <citation type="journal article" date="2020" name="Fungal Divers.">
        <title>Resolving the Mortierellaceae phylogeny through synthesis of multi-gene phylogenetics and phylogenomics.</title>
        <authorList>
            <person name="Vandepol N."/>
            <person name="Liber J."/>
            <person name="Desiro A."/>
            <person name="Na H."/>
            <person name="Kennedy M."/>
            <person name="Barry K."/>
            <person name="Grigoriev I.V."/>
            <person name="Miller A.N."/>
            <person name="O'Donnell K."/>
            <person name="Stajich J.E."/>
            <person name="Bonito G."/>
        </authorList>
    </citation>
    <scope>NUCLEOTIDE SEQUENCE</scope>
    <source>
        <strain evidence="6">NRRL 2591</strain>
    </source>
</reference>
<feature type="region of interest" description="Disordered" evidence="5">
    <location>
        <begin position="1"/>
        <end position="29"/>
    </location>
</feature>
<dbReference type="GO" id="GO:0016020">
    <property type="term" value="C:membrane"/>
    <property type="evidence" value="ECO:0007669"/>
    <property type="project" value="TreeGrafter"/>
</dbReference>
<evidence type="ECO:0000256" key="5">
    <source>
        <dbReference type="SAM" id="MobiDB-lite"/>
    </source>
</evidence>
<dbReference type="InterPro" id="IPR014756">
    <property type="entry name" value="Ig_E-set"/>
</dbReference>
<proteinExistence type="inferred from homology"/>
<protein>
    <recommendedName>
        <fullName evidence="8">Rho GDP-dissociation inhibitor</fullName>
    </recommendedName>
</protein>
<dbReference type="PANTHER" id="PTHR10980">
    <property type="entry name" value="RHO GDP-DISSOCIATION INHIBITOR"/>
    <property type="match status" value="1"/>
</dbReference>